<feature type="transmembrane region" description="Helical" evidence="6">
    <location>
        <begin position="12"/>
        <end position="33"/>
    </location>
</feature>
<reference evidence="7 8" key="1">
    <citation type="submission" date="2018-03" db="EMBL/GenBank/DDBJ databases">
        <title>The draft genome of Sphingosinicella sp. GL-C-18.</title>
        <authorList>
            <person name="Liu L."/>
            <person name="Li L."/>
            <person name="Liang L."/>
            <person name="Zhang X."/>
            <person name="Wang T."/>
        </authorList>
    </citation>
    <scope>NUCLEOTIDE SEQUENCE [LARGE SCALE GENOMIC DNA]</scope>
    <source>
        <strain evidence="7 8">GL-C-18</strain>
    </source>
</reference>
<dbReference type="OrthoDB" id="9802121at2"/>
<organism evidence="7 8">
    <name type="scientific">Allosphingosinicella deserti</name>
    <dbReference type="NCBI Taxonomy" id="2116704"/>
    <lineage>
        <taxon>Bacteria</taxon>
        <taxon>Pseudomonadati</taxon>
        <taxon>Pseudomonadota</taxon>
        <taxon>Alphaproteobacteria</taxon>
        <taxon>Sphingomonadales</taxon>
        <taxon>Sphingomonadaceae</taxon>
        <taxon>Allosphingosinicella</taxon>
    </lineage>
</organism>
<evidence type="ECO:0000256" key="4">
    <source>
        <dbReference type="ARBA" id="ARBA00022989"/>
    </source>
</evidence>
<keyword evidence="5 6" id="KW-0472">Membrane</keyword>
<comment type="caution">
    <text evidence="7">The sequence shown here is derived from an EMBL/GenBank/DDBJ whole genome shotgun (WGS) entry which is preliminary data.</text>
</comment>
<dbReference type="AlphaFoldDB" id="A0A2P7QQX4"/>
<evidence type="ECO:0000256" key="3">
    <source>
        <dbReference type="ARBA" id="ARBA00022692"/>
    </source>
</evidence>
<keyword evidence="3 6" id="KW-0812">Transmembrane</keyword>
<evidence type="ECO:0000256" key="5">
    <source>
        <dbReference type="ARBA" id="ARBA00023136"/>
    </source>
</evidence>
<feature type="transmembrane region" description="Helical" evidence="6">
    <location>
        <begin position="53"/>
        <end position="70"/>
    </location>
</feature>
<evidence type="ECO:0000256" key="6">
    <source>
        <dbReference type="SAM" id="Phobius"/>
    </source>
</evidence>
<gene>
    <name evidence="7" type="ORF">C7I55_08500</name>
</gene>
<keyword evidence="8" id="KW-1185">Reference proteome</keyword>
<dbReference type="Pfam" id="PF04241">
    <property type="entry name" value="DUF423"/>
    <property type="match status" value="1"/>
</dbReference>
<evidence type="ECO:0000313" key="7">
    <source>
        <dbReference type="EMBL" id="PSJ40373.1"/>
    </source>
</evidence>
<comment type="subcellular location">
    <subcellularLocation>
        <location evidence="1">Membrane</location>
        <topology evidence="1">Multi-pass membrane protein</topology>
    </subcellularLocation>
</comment>
<sequence length="134" mass="13946">MANVDRGTAGRGIALVGALLAGLGVALGAFGAHGLRAILDAQALGWWQTGVQYQMWHAVALIALTALRGVRTHVPAWLIAAGTIVFSGSLYIMALTGARWLGAVTPIGGLLMIAGWCLLAWRLSNPRTTATSQD</sequence>
<proteinExistence type="inferred from homology"/>
<dbReference type="PANTHER" id="PTHR43461:SF1">
    <property type="entry name" value="TRANSMEMBRANE PROTEIN 256"/>
    <property type="match status" value="1"/>
</dbReference>
<name>A0A2P7QQX4_9SPHN</name>
<dbReference type="EMBL" id="PXYI01000003">
    <property type="protein sequence ID" value="PSJ40373.1"/>
    <property type="molecule type" value="Genomic_DNA"/>
</dbReference>
<dbReference type="GO" id="GO:0005886">
    <property type="term" value="C:plasma membrane"/>
    <property type="evidence" value="ECO:0007669"/>
    <property type="project" value="TreeGrafter"/>
</dbReference>
<evidence type="ECO:0000256" key="1">
    <source>
        <dbReference type="ARBA" id="ARBA00004141"/>
    </source>
</evidence>
<protein>
    <submittedName>
        <fullName evidence="7">DUF423 domain-containing protein</fullName>
    </submittedName>
</protein>
<evidence type="ECO:0000256" key="2">
    <source>
        <dbReference type="ARBA" id="ARBA00009694"/>
    </source>
</evidence>
<dbReference type="RefSeq" id="WP_106512525.1">
    <property type="nucleotide sequence ID" value="NZ_PXYI01000003.1"/>
</dbReference>
<accession>A0A2P7QQX4</accession>
<evidence type="ECO:0000313" key="8">
    <source>
        <dbReference type="Proteomes" id="UP000241167"/>
    </source>
</evidence>
<feature type="transmembrane region" description="Helical" evidence="6">
    <location>
        <begin position="100"/>
        <end position="121"/>
    </location>
</feature>
<dbReference type="Proteomes" id="UP000241167">
    <property type="component" value="Unassembled WGS sequence"/>
</dbReference>
<comment type="similarity">
    <text evidence="2">Belongs to the UPF0382 family.</text>
</comment>
<keyword evidence="4 6" id="KW-1133">Transmembrane helix</keyword>
<dbReference type="InterPro" id="IPR006696">
    <property type="entry name" value="DUF423"/>
</dbReference>
<feature type="transmembrane region" description="Helical" evidence="6">
    <location>
        <begin position="77"/>
        <end position="94"/>
    </location>
</feature>
<dbReference type="PANTHER" id="PTHR43461">
    <property type="entry name" value="TRANSMEMBRANE PROTEIN 256"/>
    <property type="match status" value="1"/>
</dbReference>